<dbReference type="GO" id="GO:0045944">
    <property type="term" value="P:positive regulation of transcription by RNA polymerase II"/>
    <property type="evidence" value="ECO:0007669"/>
    <property type="project" value="TreeGrafter"/>
</dbReference>
<feature type="region of interest" description="Disordered" evidence="4">
    <location>
        <begin position="39"/>
        <end position="66"/>
    </location>
</feature>
<dbReference type="InterPro" id="IPR047252">
    <property type="entry name" value="TP53BP1-like"/>
</dbReference>
<dbReference type="OrthoDB" id="129353at2759"/>
<dbReference type="InterPro" id="IPR001357">
    <property type="entry name" value="BRCT_dom"/>
</dbReference>
<dbReference type="GO" id="GO:0005634">
    <property type="term" value="C:nucleus"/>
    <property type="evidence" value="ECO:0007669"/>
    <property type="project" value="UniProtKB-SubCell"/>
</dbReference>
<dbReference type="Proteomes" id="UP000319257">
    <property type="component" value="Unassembled WGS sequence"/>
</dbReference>
<dbReference type="InParanoid" id="A0A507APD0"/>
<dbReference type="SUPFAM" id="SSF52113">
    <property type="entry name" value="BRCT domain"/>
    <property type="match status" value="1"/>
</dbReference>
<feature type="region of interest" description="Disordered" evidence="4">
    <location>
        <begin position="320"/>
        <end position="856"/>
    </location>
</feature>
<dbReference type="PANTHER" id="PTHR15321">
    <property type="entry name" value="TUMOR SUPPRESSOR P53-BINDING PROTEIN 1"/>
    <property type="match status" value="1"/>
</dbReference>
<evidence type="ECO:0000313" key="6">
    <source>
        <dbReference type="EMBL" id="TPX08344.1"/>
    </source>
</evidence>
<keyword evidence="7" id="KW-1185">Reference proteome</keyword>
<dbReference type="GO" id="GO:0042393">
    <property type="term" value="F:histone binding"/>
    <property type="evidence" value="ECO:0007669"/>
    <property type="project" value="TreeGrafter"/>
</dbReference>
<dbReference type="AlphaFoldDB" id="A0A507APD0"/>
<reference evidence="6 7" key="1">
    <citation type="submission" date="2019-06" db="EMBL/GenBank/DDBJ databases">
        <title>Draft genome sequence of the filamentous fungus Phialemoniopsis curvata isolated from diesel fuel.</title>
        <authorList>
            <person name="Varaljay V.A."/>
            <person name="Lyon W.J."/>
            <person name="Crouch A.L."/>
            <person name="Drake C.E."/>
            <person name="Hollomon J.M."/>
            <person name="Nadeau L.J."/>
            <person name="Nunn H.S."/>
            <person name="Stevenson B.S."/>
            <person name="Bojanowski C.L."/>
            <person name="Crookes-Goodson W.J."/>
        </authorList>
    </citation>
    <scope>NUCLEOTIDE SEQUENCE [LARGE SCALE GENOMIC DNA]</scope>
    <source>
        <strain evidence="6 7">D216</strain>
    </source>
</reference>
<dbReference type="Gene3D" id="3.40.50.10190">
    <property type="entry name" value="BRCT domain"/>
    <property type="match status" value="1"/>
</dbReference>
<feature type="region of interest" description="Disordered" evidence="4">
    <location>
        <begin position="273"/>
        <end position="296"/>
    </location>
</feature>
<feature type="compositionally biased region" description="Polar residues" evidence="4">
    <location>
        <begin position="622"/>
        <end position="638"/>
    </location>
</feature>
<feature type="region of interest" description="Disordered" evidence="4">
    <location>
        <begin position="161"/>
        <end position="236"/>
    </location>
</feature>
<feature type="compositionally biased region" description="Low complexity" evidence="4">
    <location>
        <begin position="692"/>
        <end position="707"/>
    </location>
</feature>
<feature type="compositionally biased region" description="Low complexity" evidence="4">
    <location>
        <begin position="1117"/>
        <end position="1127"/>
    </location>
</feature>
<name>A0A507APD0_9PEZI</name>
<feature type="compositionally biased region" description="Polar residues" evidence="4">
    <location>
        <begin position="718"/>
        <end position="734"/>
    </location>
</feature>
<keyword evidence="2" id="KW-0227">DNA damage</keyword>
<dbReference type="InterPro" id="IPR036420">
    <property type="entry name" value="BRCT_dom_sf"/>
</dbReference>
<comment type="caution">
    <text evidence="6">The sequence shown here is derived from an EMBL/GenBank/DDBJ whole genome shotgun (WGS) entry which is preliminary data.</text>
</comment>
<sequence>MSSVLPAAMMTPKEHNEESQESINILDVYMDWYGVGTLSSSPAPGETQESDLVAPPPCLPTQATPGNVTKVHQAYVGSRLLESESGPHKLHRASRSASSTEKHYRKRDHGDRSLADITPRTNAVTEVASPVADPVFSAQLNPAPSVLSEASNEPCSEVFCKDGQPQDIASAHSQIPEKAVNMDPSQSPTQSNDGRSYEQYYRSSPRLQDELPSTALGLDDHFPSSQEQKTLNEEDTGAVIFGTSHIAAHATQSTVPDDSGLVDFGLVLQGDAESQQHAPNHGSFQFPETPAQPKNPFAAHDRAQLLGGSQLFRQTQFSSAVRGGISPTSSRPSPNDFQPNSISPNPVISSPLKARGLPSSPMLQPTSSPEREAGILSEPPGADELRFEEPTPKGPVVQNPLQYIASKKHLTSGPMEQYEPMKLSQLRRETSNEYSNLSSDGETSDDDDFRRRRRAEEKKSAAKRKLSSISFKGSSESDEVEVPSTNKKGKQSPASLPGDHATSKGEGTSTPEGQDTVADSQKDLVVAQSLEAAETASGDDLPTAKSVGDGGHTRGEVLTRSPGSAVAALDRDGSAFPATWSNPLDQGEAIPETSPAPQQPRPFSTFQNQSSTSESLVGFSYPTLQSDGQPQASRQGVPSSKEDNAAIQASVDSKTRGSHHDTSTDIQTDLHPSYENTAVSSLALPEPKADGLPAVPSSVPSSPPALSTRARKRARVISSGQTEPGAPSSSAMQGSTSSLSTLSVTPTLSEKTTPATDDCGEAAHLVSGDHSSPAVSRDLRRKATKAAPKTITYGGRTRVATRSRKPPVYTEPPSTDELGRSPSSTPTFDRSVNAPLAGIARPGRAPSRAQSTSRDRSLGAQQLFLGMAFAISFQSEKPGENAEQYHDRMATAKELEHQIIQEGGTVLSSGFDELFDHPPIRSTSTSPASTPPDDVDIPLRSAASSIGFTALIADGHSRKVKYMQALALGLPCIASRWISTCLEKKRVVDWTPYLLCAGQSSFLGDAIRSRNIVPYDASSAKLSDVLEHRPRFLAGNRILLVMKKTDESKKMVYVFLAWVLGASLSRVYNLKDARVQLKAMEAVDRPYDWVYVDGKSGQSESLFTTGATNGKKRKRSSTTTSGASTPPKRIKTLSDELVIQSLILGRLIDEEDGIEQ</sequence>
<evidence type="ECO:0000256" key="4">
    <source>
        <dbReference type="SAM" id="MobiDB-lite"/>
    </source>
</evidence>
<evidence type="ECO:0000256" key="1">
    <source>
        <dbReference type="ARBA" id="ARBA00004123"/>
    </source>
</evidence>
<evidence type="ECO:0000259" key="5">
    <source>
        <dbReference type="PROSITE" id="PS50172"/>
    </source>
</evidence>
<feature type="compositionally biased region" description="Polar residues" evidence="4">
    <location>
        <begin position="601"/>
        <end position="615"/>
    </location>
</feature>
<evidence type="ECO:0000313" key="7">
    <source>
        <dbReference type="Proteomes" id="UP000319257"/>
    </source>
</evidence>
<feature type="compositionally biased region" description="Basic and acidic residues" evidence="4">
    <location>
        <begin position="448"/>
        <end position="460"/>
    </location>
</feature>
<feature type="region of interest" description="Disordered" evidence="4">
    <location>
        <begin position="81"/>
        <end position="114"/>
    </location>
</feature>
<dbReference type="GO" id="GO:0000077">
    <property type="term" value="P:DNA damage checkpoint signaling"/>
    <property type="evidence" value="ECO:0007669"/>
    <property type="project" value="TreeGrafter"/>
</dbReference>
<feature type="compositionally biased region" description="Low complexity" evidence="4">
    <location>
        <begin position="735"/>
        <end position="749"/>
    </location>
</feature>
<comment type="subcellular location">
    <subcellularLocation>
        <location evidence="1">Nucleus</location>
    </subcellularLocation>
</comment>
<keyword evidence="3" id="KW-0539">Nucleus</keyword>
<feature type="domain" description="BRCT" evidence="5">
    <location>
        <begin position="949"/>
        <end position="995"/>
    </location>
</feature>
<dbReference type="GeneID" id="41969366"/>
<feature type="compositionally biased region" description="Polar residues" evidence="4">
    <location>
        <begin position="326"/>
        <end position="338"/>
    </location>
</feature>
<dbReference type="InterPro" id="IPR047249">
    <property type="entry name" value="BRCT_p53bp1-like_rpt1"/>
</dbReference>
<dbReference type="STRING" id="1093900.A0A507APD0"/>
<proteinExistence type="predicted"/>
<accession>A0A507APD0</accession>
<dbReference type="FunFam" id="3.40.50.10190:FF:000083">
    <property type="entry name" value="DNA damage repair protein (Rad9)"/>
    <property type="match status" value="1"/>
</dbReference>
<gene>
    <name evidence="6" type="ORF">E0L32_001919</name>
</gene>
<feature type="region of interest" description="Disordered" evidence="4">
    <location>
        <begin position="1102"/>
        <end position="1128"/>
    </location>
</feature>
<dbReference type="CDD" id="cd17745">
    <property type="entry name" value="BRCT_p53bp1_rpt1"/>
    <property type="match status" value="1"/>
</dbReference>
<evidence type="ECO:0000256" key="3">
    <source>
        <dbReference type="ARBA" id="ARBA00023242"/>
    </source>
</evidence>
<dbReference type="RefSeq" id="XP_030990055.1">
    <property type="nucleotide sequence ID" value="XM_031136051.1"/>
</dbReference>
<protein>
    <recommendedName>
        <fullName evidence="5">BRCT domain-containing protein</fullName>
    </recommendedName>
</protein>
<organism evidence="6 7">
    <name type="scientific">Thyridium curvatum</name>
    <dbReference type="NCBI Taxonomy" id="1093900"/>
    <lineage>
        <taxon>Eukaryota</taxon>
        <taxon>Fungi</taxon>
        <taxon>Dikarya</taxon>
        <taxon>Ascomycota</taxon>
        <taxon>Pezizomycotina</taxon>
        <taxon>Sordariomycetes</taxon>
        <taxon>Sordariomycetidae</taxon>
        <taxon>Thyridiales</taxon>
        <taxon>Thyridiaceae</taxon>
        <taxon>Thyridium</taxon>
    </lineage>
</organism>
<feature type="compositionally biased region" description="Low complexity" evidence="4">
    <location>
        <begin position="339"/>
        <end position="351"/>
    </location>
</feature>
<dbReference type="PANTHER" id="PTHR15321:SF3">
    <property type="entry name" value="TP53-BINDING PROTEIN 1"/>
    <property type="match status" value="1"/>
</dbReference>
<evidence type="ECO:0000256" key="2">
    <source>
        <dbReference type="ARBA" id="ARBA00022763"/>
    </source>
</evidence>
<feature type="compositionally biased region" description="Polar residues" evidence="4">
    <location>
        <begin position="505"/>
        <end position="519"/>
    </location>
</feature>
<dbReference type="PROSITE" id="PS50172">
    <property type="entry name" value="BRCT"/>
    <property type="match status" value="1"/>
</dbReference>
<feature type="compositionally biased region" description="Basic and acidic residues" evidence="4">
    <location>
        <begin position="653"/>
        <end position="663"/>
    </location>
</feature>
<feature type="compositionally biased region" description="Polar residues" evidence="4">
    <location>
        <begin position="183"/>
        <end position="194"/>
    </location>
</feature>
<feature type="compositionally biased region" description="Polar residues" evidence="4">
    <location>
        <begin position="821"/>
        <end position="830"/>
    </location>
</feature>
<feature type="compositionally biased region" description="Polar residues" evidence="4">
    <location>
        <begin position="432"/>
        <end position="441"/>
    </location>
</feature>
<dbReference type="EMBL" id="SKBQ01000007">
    <property type="protein sequence ID" value="TPX08344.1"/>
    <property type="molecule type" value="Genomic_DNA"/>
</dbReference>